<dbReference type="Proteomes" id="UP000249688">
    <property type="component" value="Unassembled WGS sequence"/>
</dbReference>
<dbReference type="PROSITE" id="PS50929">
    <property type="entry name" value="ABC_TM1F"/>
    <property type="match status" value="1"/>
</dbReference>
<keyword evidence="12" id="KW-1185">Reference proteome</keyword>
<dbReference type="AlphaFoldDB" id="A0A2W7IN78"/>
<dbReference type="GO" id="GO:0005886">
    <property type="term" value="C:plasma membrane"/>
    <property type="evidence" value="ECO:0007669"/>
    <property type="project" value="UniProtKB-SubCell"/>
</dbReference>
<evidence type="ECO:0000256" key="7">
    <source>
        <dbReference type="ARBA" id="ARBA00024725"/>
    </source>
</evidence>
<keyword evidence="5 8" id="KW-1133">Transmembrane helix</keyword>
<gene>
    <name evidence="11" type="ORF">C8P66_12552</name>
</gene>
<dbReference type="InterPro" id="IPR003593">
    <property type="entry name" value="AAA+_ATPase"/>
</dbReference>
<feature type="transmembrane region" description="Helical" evidence="8">
    <location>
        <begin position="188"/>
        <end position="204"/>
    </location>
</feature>
<evidence type="ECO:0000256" key="1">
    <source>
        <dbReference type="ARBA" id="ARBA00004651"/>
    </source>
</evidence>
<feature type="domain" description="ABC transporter" evidence="9">
    <location>
        <begin position="387"/>
        <end position="626"/>
    </location>
</feature>
<dbReference type="PROSITE" id="PS00211">
    <property type="entry name" value="ABC_TRANSPORTER_1"/>
    <property type="match status" value="1"/>
</dbReference>
<accession>A0A2W7IN78</accession>
<dbReference type="FunFam" id="1.20.1560.10:FF:000070">
    <property type="entry name" value="Multidrug ABC transporter ATP-binding protein"/>
    <property type="match status" value="1"/>
</dbReference>
<evidence type="ECO:0000259" key="10">
    <source>
        <dbReference type="PROSITE" id="PS50929"/>
    </source>
</evidence>
<dbReference type="GO" id="GO:0140359">
    <property type="term" value="F:ABC-type transporter activity"/>
    <property type="evidence" value="ECO:0007669"/>
    <property type="project" value="InterPro"/>
</dbReference>
<dbReference type="GO" id="GO:0016887">
    <property type="term" value="F:ATP hydrolysis activity"/>
    <property type="evidence" value="ECO:0007669"/>
    <property type="project" value="InterPro"/>
</dbReference>
<dbReference type="PANTHER" id="PTHR24221:SF203">
    <property type="entry name" value="ATP-BINDING_PERMEASE FUSION ABC TRANSPORTER-RELATED"/>
    <property type="match status" value="1"/>
</dbReference>
<dbReference type="SUPFAM" id="SSF52540">
    <property type="entry name" value="P-loop containing nucleoside triphosphate hydrolases"/>
    <property type="match status" value="1"/>
</dbReference>
<comment type="subcellular location">
    <subcellularLocation>
        <location evidence="1">Cell membrane</location>
        <topology evidence="1">Multi-pass membrane protein</topology>
    </subcellularLocation>
</comment>
<evidence type="ECO:0000256" key="8">
    <source>
        <dbReference type="SAM" id="Phobius"/>
    </source>
</evidence>
<protein>
    <submittedName>
        <fullName evidence="11">ATP-binding cassette subfamily B multidrug efflux pump</fullName>
    </submittedName>
</protein>
<dbReference type="GO" id="GO:0034040">
    <property type="term" value="F:ATPase-coupled lipid transmembrane transporter activity"/>
    <property type="evidence" value="ECO:0007669"/>
    <property type="project" value="TreeGrafter"/>
</dbReference>
<keyword evidence="3" id="KW-0547">Nucleotide-binding</keyword>
<dbReference type="SMART" id="SM00382">
    <property type="entry name" value="AAA"/>
    <property type="match status" value="1"/>
</dbReference>
<feature type="transmembrane region" description="Helical" evidence="8">
    <location>
        <begin position="295"/>
        <end position="318"/>
    </location>
</feature>
<evidence type="ECO:0000256" key="5">
    <source>
        <dbReference type="ARBA" id="ARBA00022989"/>
    </source>
</evidence>
<comment type="function">
    <text evidence="7">Part of an ABC transporter complex. Transmembrane domains (TMD) form a pore in the inner membrane and the ATP-binding domain (NBD) is responsible for energy generation.</text>
</comment>
<dbReference type="GO" id="GO:0005524">
    <property type="term" value="F:ATP binding"/>
    <property type="evidence" value="ECO:0007669"/>
    <property type="project" value="UniProtKB-KW"/>
</dbReference>
<evidence type="ECO:0000313" key="11">
    <source>
        <dbReference type="EMBL" id="PZW40083.1"/>
    </source>
</evidence>
<dbReference type="InterPro" id="IPR011527">
    <property type="entry name" value="ABC1_TM_dom"/>
</dbReference>
<dbReference type="Pfam" id="PF00664">
    <property type="entry name" value="ABC_membrane"/>
    <property type="match status" value="1"/>
</dbReference>
<dbReference type="PROSITE" id="PS50893">
    <property type="entry name" value="ABC_TRANSPORTER_2"/>
    <property type="match status" value="1"/>
</dbReference>
<dbReference type="InterPro" id="IPR039421">
    <property type="entry name" value="Type_1_exporter"/>
</dbReference>
<dbReference type="InterPro" id="IPR017871">
    <property type="entry name" value="ABC_transporter-like_CS"/>
</dbReference>
<evidence type="ECO:0000256" key="4">
    <source>
        <dbReference type="ARBA" id="ARBA00022840"/>
    </source>
</evidence>
<dbReference type="EMBL" id="QKYU01000025">
    <property type="protein sequence ID" value="PZW40083.1"/>
    <property type="molecule type" value="Genomic_DNA"/>
</dbReference>
<feature type="transmembrane region" description="Helical" evidence="8">
    <location>
        <begin position="210"/>
        <end position="229"/>
    </location>
</feature>
<evidence type="ECO:0000256" key="3">
    <source>
        <dbReference type="ARBA" id="ARBA00022741"/>
    </source>
</evidence>
<dbReference type="InterPro" id="IPR036640">
    <property type="entry name" value="ABC1_TM_sf"/>
</dbReference>
<sequence length="634" mass="68491">MTLSPGGCVVLGMFLVRWFENLVSPIAPPGQIGARPFGVPVPEHGPPKSLAGFYWHFARQARGLFGGLFVAGLCVALLDATIPVFIGRLVALLEQHEPSTLWATSWPGLVGMAAVLVFGRPAAIGLQNLITQQGIVPGVTSLIRWQSHWHVVRQGWAFFQEDFAGRIATRVMQAGPALRESVVQSVNAVWYILVYGTGAILWLGSSDLRLALPFLLWFALYATLLRLLVPKLRDRSRKASEARSLLTGRVVDSYTNILTVKLFAKAADEDAFVREGLLALNHNFGHQVRLVTLNAVLLSTLNACLMVGVAALSVWLWMRGEIGIGVVATALPMAWQIANISGWVAFNVTAIFENIGVVQESMNSIAVPPTAEDAPGATELRVPEGEIRFEGVHFGYGRENGVLNGFDLTIRPGERVGLIGHSGAGKTTAVNLLLRFFSPETGRILIDGQDIAGVTQESLRGAIGMVTQDTALLHRSITDNIRYGRPGATQAQVEAAARQAQAHGFITDLQDWRGRTGYESQVGERGVKLSGGQRQRIAIARVLLKDAPILVLDEATSALDSEVEAAIQDQLTHLMAGKTVIAIAHRLSTIARMDRLVILDHGRVVEQGTHEALLAHGGTYAALWERQSGGFAAV</sequence>
<dbReference type="Pfam" id="PF00005">
    <property type="entry name" value="ABC_tran"/>
    <property type="match status" value="1"/>
</dbReference>
<feature type="domain" description="ABC transmembrane type-1" evidence="10">
    <location>
        <begin position="67"/>
        <end position="353"/>
    </location>
</feature>
<name>A0A2W7IN78_9PROT</name>
<evidence type="ECO:0000256" key="6">
    <source>
        <dbReference type="ARBA" id="ARBA00023136"/>
    </source>
</evidence>
<proteinExistence type="predicted"/>
<evidence type="ECO:0000259" key="9">
    <source>
        <dbReference type="PROSITE" id="PS50893"/>
    </source>
</evidence>
<comment type="caution">
    <text evidence="11">The sequence shown here is derived from an EMBL/GenBank/DDBJ whole genome shotgun (WGS) entry which is preliminary data.</text>
</comment>
<keyword evidence="4 11" id="KW-0067">ATP-binding</keyword>
<dbReference type="SUPFAM" id="SSF90123">
    <property type="entry name" value="ABC transporter transmembrane region"/>
    <property type="match status" value="1"/>
</dbReference>
<keyword evidence="2 8" id="KW-0812">Transmembrane</keyword>
<feature type="transmembrane region" description="Helical" evidence="8">
    <location>
        <begin position="106"/>
        <end position="126"/>
    </location>
</feature>
<dbReference type="InterPro" id="IPR027417">
    <property type="entry name" value="P-loop_NTPase"/>
</dbReference>
<evidence type="ECO:0000256" key="2">
    <source>
        <dbReference type="ARBA" id="ARBA00022692"/>
    </source>
</evidence>
<dbReference type="InterPro" id="IPR003439">
    <property type="entry name" value="ABC_transporter-like_ATP-bd"/>
</dbReference>
<organism evidence="11 12">
    <name type="scientific">Humitalea rosea</name>
    <dbReference type="NCBI Taxonomy" id="990373"/>
    <lineage>
        <taxon>Bacteria</taxon>
        <taxon>Pseudomonadati</taxon>
        <taxon>Pseudomonadota</taxon>
        <taxon>Alphaproteobacteria</taxon>
        <taxon>Acetobacterales</taxon>
        <taxon>Roseomonadaceae</taxon>
        <taxon>Humitalea</taxon>
    </lineage>
</organism>
<feature type="transmembrane region" description="Helical" evidence="8">
    <location>
        <begin position="64"/>
        <end position="86"/>
    </location>
</feature>
<dbReference type="FunFam" id="3.40.50.300:FF:000218">
    <property type="entry name" value="Multidrug ABC transporter ATP-binding protein"/>
    <property type="match status" value="1"/>
</dbReference>
<evidence type="ECO:0000313" key="12">
    <source>
        <dbReference type="Proteomes" id="UP000249688"/>
    </source>
</evidence>
<dbReference type="Gene3D" id="3.40.50.300">
    <property type="entry name" value="P-loop containing nucleotide triphosphate hydrolases"/>
    <property type="match status" value="1"/>
</dbReference>
<dbReference type="Gene3D" id="1.20.1560.10">
    <property type="entry name" value="ABC transporter type 1, transmembrane domain"/>
    <property type="match status" value="1"/>
</dbReference>
<reference evidence="11 12" key="1">
    <citation type="submission" date="2018-06" db="EMBL/GenBank/DDBJ databases">
        <title>Genomic Encyclopedia of Archaeal and Bacterial Type Strains, Phase II (KMG-II): from individual species to whole genera.</title>
        <authorList>
            <person name="Goeker M."/>
        </authorList>
    </citation>
    <scope>NUCLEOTIDE SEQUENCE [LARGE SCALE GENOMIC DNA]</scope>
    <source>
        <strain evidence="11 12">DSM 24525</strain>
    </source>
</reference>
<keyword evidence="6 8" id="KW-0472">Membrane</keyword>
<dbReference type="PANTHER" id="PTHR24221">
    <property type="entry name" value="ATP-BINDING CASSETTE SUB-FAMILY B"/>
    <property type="match status" value="1"/>
</dbReference>